<dbReference type="RefSeq" id="XP_026615370.1">
    <property type="nucleotide sequence ID" value="XM_026759745.1"/>
</dbReference>
<dbReference type="OrthoDB" id="3235083at2759"/>
<organism evidence="1 2">
    <name type="scientific">Aspergillus thermomutatus</name>
    <name type="common">Neosartorya pseudofischeri</name>
    <dbReference type="NCBI Taxonomy" id="41047"/>
    <lineage>
        <taxon>Eukaryota</taxon>
        <taxon>Fungi</taxon>
        <taxon>Dikarya</taxon>
        <taxon>Ascomycota</taxon>
        <taxon>Pezizomycotina</taxon>
        <taxon>Eurotiomycetes</taxon>
        <taxon>Eurotiomycetidae</taxon>
        <taxon>Eurotiales</taxon>
        <taxon>Aspergillaceae</taxon>
        <taxon>Aspergillus</taxon>
        <taxon>Aspergillus subgen. Fumigati</taxon>
    </lineage>
</organism>
<reference evidence="1" key="1">
    <citation type="submission" date="2018-08" db="EMBL/GenBank/DDBJ databases">
        <title>Draft genome sequence of azole-resistant Aspergillus thermomutatus (Neosartorya pseudofischeri) strain HMR AF 39, isolated from a human nasal aspirate.</title>
        <authorList>
            <person name="Parent-Michaud M."/>
            <person name="Dufresne P.J."/>
            <person name="Fournier E."/>
            <person name="Martineau C."/>
            <person name="Moreira S."/>
            <person name="Perkins V."/>
            <person name="De Repentigny L."/>
            <person name="Dufresne S.F."/>
        </authorList>
    </citation>
    <scope>NUCLEOTIDE SEQUENCE [LARGE SCALE GENOMIC DNA]</scope>
    <source>
        <strain evidence="1">HMR AF 39</strain>
    </source>
</reference>
<protein>
    <submittedName>
        <fullName evidence="1">Uncharacterized protein</fullName>
    </submittedName>
</protein>
<gene>
    <name evidence="1" type="ORF">CDV56_106126</name>
</gene>
<comment type="caution">
    <text evidence="1">The sequence shown here is derived from an EMBL/GenBank/DDBJ whole genome shotgun (WGS) entry which is preliminary data.</text>
</comment>
<dbReference type="AlphaFoldDB" id="A0A397HD07"/>
<dbReference type="EMBL" id="NKHU02000070">
    <property type="protein sequence ID" value="RHZ58240.1"/>
    <property type="molecule type" value="Genomic_DNA"/>
</dbReference>
<sequence>MTQHLDLPSDPLPYSGNFVTPDMDGTICISKEVFMESYLLRETAPLLNTLNQYIYSWIQPDRNIHAGQQISHPEKYLHVGPGSVKDSDSSFFRFKPVSWSSTQWRWSPPDQYTEDSPPKIKLELWTSSSSKLELHPGTNQMSLSGTTSLHFKNQDWFFVWASGCESKVTATWSINATLDSVKEGGLRISLNLPSDPSAMFDVGKPSWGEWPFGVVYPPYGEHLRANLVDALVQIPLLDVATQLQTNLTGASRFVIPGGGTFFYKDPIFSESGDLLIEAKYDGHEAEVVDQPTYMSVTCSSGLCTSSASRPLAGEAEGTGLDHRAYDDLKLLAREQLLRDFDRGRCMTRHDYREWQSTDLIMFSVNHDFELMVQHVAAVAVPKSSLFFTVADEQGNPAVFSLGTDKKFYVVQNDAYGQKQLNDLGGLLRLDASYVGHALSVSQGPGMNLFLVLAIQSTENEDASEIIVLKPFQPSEYDLSSSGSDLSGLIIPQTGQSYNQRVNSFFSVGATGSSVYPPVLVAFQPLEYLNKKEDLEQVNVSNDLGSWDLRTDVDLPEDATKILALQPLAVPFGDGTMLGQAALYIIQDEVQLIFQSPTYQVTLQVPRNATCLGSVVNADGFTDLLIGGSGLYRLEARKCLYKNSEPTRVVAESFFSSISELHVAQSPQAVTVWAEAADETVGYITTDADFSEVQHPIPVLARRQGGRFSVFKSPSLGQDQIIVSDSGGSLSLIRHDPQLGLWKPTPFYTPTLDKVVELKSYTTQIWVYNDDDSPRVDGEVLLQSSGYVDILMNGMPLQISPSGTPVVTDQEGLLTLIVPTDDISTYTFTVASTEGVSASDGAVVDPAVKVYDALSKIQTGDDLKNARLQNGDRLLESNSLDDYDLNEAAQAVAAAVSRRGATLTGQSSVTRAEPKHGMFGKNKERFYMRGGFIDMLDDAWNWLEGVFNDITAWAIEATEEFCHFWVEIAGQAYRWILNTAEMIGKAISWIFEKILEIAEKIIEWIGFILNWGDIKATHNSIVSLVNNALDMRGSSSALLTTASAHLSIMA</sequence>
<keyword evidence="2" id="KW-1185">Reference proteome</keyword>
<evidence type="ECO:0000313" key="2">
    <source>
        <dbReference type="Proteomes" id="UP000215305"/>
    </source>
</evidence>
<evidence type="ECO:0000313" key="1">
    <source>
        <dbReference type="EMBL" id="RHZ58240.1"/>
    </source>
</evidence>
<proteinExistence type="predicted"/>
<accession>A0A397HD07</accession>
<dbReference type="VEuPathDB" id="FungiDB:CDV56_106126"/>
<dbReference type="Proteomes" id="UP000215305">
    <property type="component" value="Unassembled WGS sequence"/>
</dbReference>
<name>A0A397HD07_ASPTH</name>
<dbReference type="GeneID" id="38128100"/>
<dbReference type="STRING" id="41047.A0A397HD07"/>